<dbReference type="AlphaFoldDB" id="A0A250WQ27"/>
<feature type="signal peptide" evidence="1">
    <location>
        <begin position="1"/>
        <end position="22"/>
    </location>
</feature>
<dbReference type="OrthoDB" id="559456at2759"/>
<proteinExistence type="predicted"/>
<evidence type="ECO:0000256" key="1">
    <source>
        <dbReference type="SAM" id="SignalP"/>
    </source>
</evidence>
<keyword evidence="3" id="KW-1185">Reference proteome</keyword>
<evidence type="ECO:0000313" key="3">
    <source>
        <dbReference type="Proteomes" id="UP000232323"/>
    </source>
</evidence>
<dbReference type="Proteomes" id="UP000232323">
    <property type="component" value="Unassembled WGS sequence"/>
</dbReference>
<accession>A0A250WQ27</accession>
<gene>
    <name evidence="2" type="ORF">CEUSTIGMA_g410.t1</name>
</gene>
<reference evidence="2 3" key="1">
    <citation type="submission" date="2017-08" db="EMBL/GenBank/DDBJ databases">
        <title>Acidophilic green algal genome provides insights into adaptation to an acidic environment.</title>
        <authorList>
            <person name="Hirooka S."/>
            <person name="Hirose Y."/>
            <person name="Kanesaki Y."/>
            <person name="Higuchi S."/>
            <person name="Fujiwara T."/>
            <person name="Onuma R."/>
            <person name="Era A."/>
            <person name="Ohbayashi R."/>
            <person name="Uzuka A."/>
            <person name="Nozaki H."/>
            <person name="Yoshikawa H."/>
            <person name="Miyagishima S.Y."/>
        </authorList>
    </citation>
    <scope>NUCLEOTIDE SEQUENCE [LARGE SCALE GENOMIC DNA]</scope>
    <source>
        <strain evidence="2 3">NIES-2499</strain>
    </source>
</reference>
<protein>
    <submittedName>
        <fullName evidence="2">Uncharacterized protein</fullName>
    </submittedName>
</protein>
<comment type="caution">
    <text evidence="2">The sequence shown here is derived from an EMBL/GenBank/DDBJ whole genome shotgun (WGS) entry which is preliminary data.</text>
</comment>
<sequence>MVFPAIFLVTSALLVVVAKINARVGTVSYAEDASMESTRSLHAAKMIGSVELIMNRTKTDLAQQTRPCKGIDAVKIVTEMRIAQISGCNKGDVAVTHIGCDLSGVNMTISFVNLSGQVNGYHAISSGVEHIQKVLADPLTSQYGLSLIRIVAHRLVKDAHTDSEQTNGLIKGNGTLLGQTQLA</sequence>
<keyword evidence="1" id="KW-0732">Signal</keyword>
<feature type="chain" id="PRO_5013123553" evidence="1">
    <location>
        <begin position="23"/>
        <end position="183"/>
    </location>
</feature>
<dbReference type="EMBL" id="BEGY01000001">
    <property type="protein sequence ID" value="GAX72955.1"/>
    <property type="molecule type" value="Genomic_DNA"/>
</dbReference>
<organism evidence="2 3">
    <name type="scientific">Chlamydomonas eustigma</name>
    <dbReference type="NCBI Taxonomy" id="1157962"/>
    <lineage>
        <taxon>Eukaryota</taxon>
        <taxon>Viridiplantae</taxon>
        <taxon>Chlorophyta</taxon>
        <taxon>core chlorophytes</taxon>
        <taxon>Chlorophyceae</taxon>
        <taxon>CS clade</taxon>
        <taxon>Chlamydomonadales</taxon>
        <taxon>Chlamydomonadaceae</taxon>
        <taxon>Chlamydomonas</taxon>
    </lineage>
</organism>
<evidence type="ECO:0000313" key="2">
    <source>
        <dbReference type="EMBL" id="GAX72955.1"/>
    </source>
</evidence>
<name>A0A250WQ27_9CHLO</name>